<evidence type="ECO:0000256" key="3">
    <source>
        <dbReference type="ARBA" id="ARBA00022723"/>
    </source>
</evidence>
<evidence type="ECO:0000256" key="1">
    <source>
        <dbReference type="ARBA" id="ARBA00022448"/>
    </source>
</evidence>
<dbReference type="STRING" id="392333.SAMN05660860_03142"/>
<dbReference type="Gene3D" id="1.10.3820.10">
    <property type="entry name" value="Di-heme elbow motif domain"/>
    <property type="match status" value="1"/>
</dbReference>
<dbReference type="GO" id="GO:0046872">
    <property type="term" value="F:metal ion binding"/>
    <property type="evidence" value="ECO:0007669"/>
    <property type="project" value="UniProtKB-KW"/>
</dbReference>
<dbReference type="InterPro" id="IPR054337">
    <property type="entry name" value="Mtrc-MtrF-like_dom_II/IV"/>
</dbReference>
<keyword evidence="4" id="KW-0249">Electron transport</keyword>
<organism evidence="7 8">
    <name type="scientific">Geoalkalibacter ferrihydriticus</name>
    <dbReference type="NCBI Taxonomy" id="392333"/>
    <lineage>
        <taxon>Bacteria</taxon>
        <taxon>Pseudomonadati</taxon>
        <taxon>Thermodesulfobacteriota</taxon>
        <taxon>Desulfuromonadia</taxon>
        <taxon>Desulfuromonadales</taxon>
        <taxon>Geoalkalibacteraceae</taxon>
        <taxon>Geoalkalibacter</taxon>
    </lineage>
</organism>
<sequence>MEKLSTKLWLIGGTALVVILVVAALGMARQTSKDSFCVTCHAYEKVSWDYGKHPEVGCIACHTKGMVRDKTAGMRKVFLTLTDQVDPHRDNLPSYKDKINDNCIACHFEEERLALMPFFKERHDEYRKHTEACMGCHEAGHVIKLRDLRQPGVRLKI</sequence>
<dbReference type="RefSeq" id="WP_052445998.1">
    <property type="nucleotide sequence ID" value="NZ_FNGU01000010.1"/>
</dbReference>
<evidence type="ECO:0000256" key="2">
    <source>
        <dbReference type="ARBA" id="ARBA00022617"/>
    </source>
</evidence>
<dbReference type="OrthoDB" id="9782159at2"/>
<proteinExistence type="predicted"/>
<dbReference type="InterPro" id="IPR038266">
    <property type="entry name" value="NapC/NirT_cytc_sf"/>
</dbReference>
<evidence type="ECO:0000313" key="7">
    <source>
        <dbReference type="EMBL" id="SDM78102.1"/>
    </source>
</evidence>
<keyword evidence="1" id="KW-0813">Transport</keyword>
<evidence type="ECO:0000256" key="5">
    <source>
        <dbReference type="ARBA" id="ARBA00023004"/>
    </source>
</evidence>
<keyword evidence="5" id="KW-0408">Iron</keyword>
<evidence type="ECO:0000313" key="8">
    <source>
        <dbReference type="Proteomes" id="UP000182146"/>
    </source>
</evidence>
<name>A0A1G9W0R5_9BACT</name>
<dbReference type="Proteomes" id="UP000182146">
    <property type="component" value="Unassembled WGS sequence"/>
</dbReference>
<protein>
    <submittedName>
        <fullName evidence="7">Cytochrome c nitrite reductase small subunit</fullName>
    </submittedName>
</protein>
<gene>
    <name evidence="7" type="ORF">SAMN05660860_03142</name>
</gene>
<evidence type="ECO:0000259" key="6">
    <source>
        <dbReference type="Pfam" id="PF22113"/>
    </source>
</evidence>
<keyword evidence="3" id="KW-0479">Metal-binding</keyword>
<keyword evidence="2" id="KW-0349">Heme</keyword>
<reference evidence="7 8" key="1">
    <citation type="submission" date="2016-10" db="EMBL/GenBank/DDBJ databases">
        <authorList>
            <person name="de Groot N.N."/>
        </authorList>
    </citation>
    <scope>NUCLEOTIDE SEQUENCE [LARGE SCALE GENOMIC DNA]</scope>
    <source>
        <strain evidence="7 8">DSM 17813</strain>
    </source>
</reference>
<evidence type="ECO:0000256" key="4">
    <source>
        <dbReference type="ARBA" id="ARBA00022982"/>
    </source>
</evidence>
<dbReference type="InterPro" id="IPR036280">
    <property type="entry name" value="Multihaem_cyt_sf"/>
</dbReference>
<dbReference type="SUPFAM" id="SSF48695">
    <property type="entry name" value="Multiheme cytochromes"/>
    <property type="match status" value="1"/>
</dbReference>
<accession>A0A1G9W0R5</accession>
<dbReference type="Pfam" id="PF22113">
    <property type="entry name" value="Mtrc-MtrF_II-IV_dom"/>
    <property type="match status" value="1"/>
</dbReference>
<feature type="domain" description="Outer membrane cytochrome MtrC/MtrF-like" evidence="6">
    <location>
        <begin position="33"/>
        <end position="139"/>
    </location>
</feature>
<dbReference type="EMBL" id="FNGU01000010">
    <property type="protein sequence ID" value="SDM78102.1"/>
    <property type="molecule type" value="Genomic_DNA"/>
</dbReference>
<dbReference type="AlphaFoldDB" id="A0A1G9W0R5"/>